<evidence type="ECO:0000256" key="1">
    <source>
        <dbReference type="SAM" id="MobiDB-lite"/>
    </source>
</evidence>
<feature type="compositionally biased region" description="Acidic residues" evidence="1">
    <location>
        <begin position="72"/>
        <end position="83"/>
    </location>
</feature>
<feature type="region of interest" description="Disordered" evidence="1">
    <location>
        <begin position="33"/>
        <end position="86"/>
    </location>
</feature>
<name>A0A0G4GRS1_VITBC</name>
<dbReference type="Proteomes" id="UP000041254">
    <property type="component" value="Unassembled WGS sequence"/>
</dbReference>
<feature type="region of interest" description="Disordered" evidence="1">
    <location>
        <begin position="1"/>
        <end position="21"/>
    </location>
</feature>
<evidence type="ECO:0000313" key="2">
    <source>
        <dbReference type="EMBL" id="CEM33295.1"/>
    </source>
</evidence>
<dbReference type="AlphaFoldDB" id="A0A0G4GRS1"/>
<proteinExistence type="predicted"/>
<protein>
    <submittedName>
        <fullName evidence="2">Uncharacterized protein</fullName>
    </submittedName>
</protein>
<evidence type="ECO:0000313" key="3">
    <source>
        <dbReference type="Proteomes" id="UP000041254"/>
    </source>
</evidence>
<accession>A0A0G4GRS1</accession>
<dbReference type="InParanoid" id="A0A0G4GRS1"/>
<keyword evidence="3" id="KW-1185">Reference proteome</keyword>
<reference evidence="2 3" key="1">
    <citation type="submission" date="2014-11" db="EMBL/GenBank/DDBJ databases">
        <authorList>
            <person name="Zhu J."/>
            <person name="Qi W."/>
            <person name="Song R."/>
        </authorList>
    </citation>
    <scope>NUCLEOTIDE SEQUENCE [LARGE SCALE GENOMIC DNA]</scope>
</reference>
<organism evidence="2 3">
    <name type="scientific">Vitrella brassicaformis (strain CCMP3155)</name>
    <dbReference type="NCBI Taxonomy" id="1169540"/>
    <lineage>
        <taxon>Eukaryota</taxon>
        <taxon>Sar</taxon>
        <taxon>Alveolata</taxon>
        <taxon>Colpodellida</taxon>
        <taxon>Vitrellaceae</taxon>
        <taxon>Vitrella</taxon>
    </lineage>
</organism>
<feature type="compositionally biased region" description="Polar residues" evidence="1">
    <location>
        <begin position="1"/>
        <end position="12"/>
    </location>
</feature>
<sequence>MGASASGQQTAQHGGDGPYGDVWRTWCYRSHRSDGRTAAGCCSPVVMVPQPSPQPPSGHAPSGEGAAADGSSEVDDDERDEIPELLNDMRALGWLDAPAPPPAPMFGVPGVVAGMAQTGGQQQGAPPAVMAPPGLTHPPIPGGPPMAAHYPVVLMAPYTGVPMPIIPGQPSQQHGGAK</sequence>
<gene>
    <name evidence="2" type="ORF">Vbra_18488</name>
</gene>
<dbReference type="VEuPathDB" id="CryptoDB:Vbra_18488"/>
<dbReference type="EMBL" id="CDMY01000781">
    <property type="protein sequence ID" value="CEM33295.1"/>
    <property type="molecule type" value="Genomic_DNA"/>
</dbReference>